<sequence length="300" mass="33181">MAWGLAAAFMVLATPRAGAELRSPDRLEYIGSARIASNDFIGDGKDRWRTGSYRLSFGFTPPASGPGVGYIRMIEFRLGAEVIAPEKLSRPHEADRRYAGILNVGVRAHGTVGRRIYLTSGLEIYVVGPQTNLYRVHEAIHNAFGMAYSERAAELQIDDATYLATNHEAAWTVQLGPLVARPFIEAHLGMETYLRGGVDLISGGWDVSRFVTRDMTTGHLMPFGQNQQRITYVAGIDWAHVAESDLLEHQVRRDRLRRRLGVHVHNEGSKLFVGMAYLGPEGINQRGGQRVGSVSITFAF</sequence>
<dbReference type="InterPro" id="IPR018707">
    <property type="entry name" value="LpxR"/>
</dbReference>
<dbReference type="Pfam" id="PF09982">
    <property type="entry name" value="LpxR"/>
    <property type="match status" value="1"/>
</dbReference>
<gene>
    <name evidence="1" type="ORF">ACFSGJ_00500</name>
</gene>
<accession>A0ABW4S220</accession>
<dbReference type="InterPro" id="IPR037107">
    <property type="entry name" value="Put_OMP_sf"/>
</dbReference>
<protein>
    <submittedName>
        <fullName evidence="1">Lipid A-modifier LpxR family protein</fullName>
    </submittedName>
</protein>
<dbReference type="RefSeq" id="WP_390258525.1">
    <property type="nucleotide sequence ID" value="NZ_JBHUGH010000001.1"/>
</dbReference>
<name>A0ABW4S220_9RHOB</name>
<dbReference type="EMBL" id="JBHUGH010000001">
    <property type="protein sequence ID" value="MFD1910687.1"/>
    <property type="molecule type" value="Genomic_DNA"/>
</dbReference>
<proteinExistence type="predicted"/>
<organism evidence="1 2">
    <name type="scientific">Halodurantibacterium flavum</name>
    <dbReference type="NCBI Taxonomy" id="1382802"/>
    <lineage>
        <taxon>Bacteria</taxon>
        <taxon>Pseudomonadati</taxon>
        <taxon>Pseudomonadota</taxon>
        <taxon>Alphaproteobacteria</taxon>
        <taxon>Rhodobacterales</taxon>
        <taxon>Paracoccaceae</taxon>
        <taxon>Halodurantibacterium</taxon>
    </lineage>
</organism>
<comment type="caution">
    <text evidence="1">The sequence shown here is derived from an EMBL/GenBank/DDBJ whole genome shotgun (WGS) entry which is preliminary data.</text>
</comment>
<evidence type="ECO:0000313" key="1">
    <source>
        <dbReference type="EMBL" id="MFD1910687.1"/>
    </source>
</evidence>
<dbReference type="Proteomes" id="UP001597353">
    <property type="component" value="Unassembled WGS sequence"/>
</dbReference>
<keyword evidence="2" id="KW-1185">Reference proteome</keyword>
<evidence type="ECO:0000313" key="2">
    <source>
        <dbReference type="Proteomes" id="UP001597353"/>
    </source>
</evidence>
<dbReference type="Gene3D" id="2.40.128.140">
    <property type="entry name" value="Outer membrane protein"/>
    <property type="match status" value="1"/>
</dbReference>
<reference evidence="2" key="1">
    <citation type="journal article" date="2019" name="Int. J. Syst. Evol. Microbiol.">
        <title>The Global Catalogue of Microorganisms (GCM) 10K type strain sequencing project: providing services to taxonomists for standard genome sequencing and annotation.</title>
        <authorList>
            <consortium name="The Broad Institute Genomics Platform"/>
            <consortium name="The Broad Institute Genome Sequencing Center for Infectious Disease"/>
            <person name="Wu L."/>
            <person name="Ma J."/>
        </authorList>
    </citation>
    <scope>NUCLEOTIDE SEQUENCE [LARGE SCALE GENOMIC DNA]</scope>
    <source>
        <strain evidence="2">CGMCC 4.7242</strain>
    </source>
</reference>